<reference evidence="1" key="1">
    <citation type="journal article" date="2020" name="Nature">
        <title>Giant virus diversity and host interactions through global metagenomics.</title>
        <authorList>
            <person name="Schulz F."/>
            <person name="Roux S."/>
            <person name="Paez-Espino D."/>
            <person name="Jungbluth S."/>
            <person name="Walsh D.A."/>
            <person name="Denef V.J."/>
            <person name="McMahon K.D."/>
            <person name="Konstantinidis K.T."/>
            <person name="Eloe-Fadrosh E.A."/>
            <person name="Kyrpides N.C."/>
            <person name="Woyke T."/>
        </authorList>
    </citation>
    <scope>NUCLEOTIDE SEQUENCE</scope>
    <source>
        <strain evidence="1">GVMAG-M-3300025138-11</strain>
    </source>
</reference>
<protein>
    <submittedName>
        <fullName evidence="1">Uncharacterized protein</fullName>
    </submittedName>
</protein>
<sequence>MYNKIINPLTGRNVNITSKLGKTIIHNYINISYQIGNGKKTKNNRKIKKKKKLDKRKARQKGFLMKKLVYKIVDKLRTEGTDKSLEIAKKLINMLEDKTINQLNNNAYQLEKYVENLKAKQSILKKDSLEKFLETEEGNFGYDIKKYSLIWWILILFRVQDIAAGLKGNLGVKPSMGIYENVVFDENLVGEISMPDDFYFNSTYLDNSLVKNDEQIANVFRFNSTKIDNPVLRRPTPVSNDFRFNSTKPDIGMNTGENIIVKVKRDGIGFINPPHGTGKAFHARSSVEVELPPEIQDDYKVLHRDCTNARDKRGEIGACPANTPHVEIGQNSDWIPKAGEQLVLKNKQTKYFTDKDGKITGGYTAYDVYDTDGKAIMNHAPVNRGKEPEIAHLTMDFW</sequence>
<proteinExistence type="predicted"/>
<organism evidence="1">
    <name type="scientific">viral metagenome</name>
    <dbReference type="NCBI Taxonomy" id="1070528"/>
    <lineage>
        <taxon>unclassified sequences</taxon>
        <taxon>metagenomes</taxon>
        <taxon>organismal metagenomes</taxon>
    </lineage>
</organism>
<accession>A0A6C0IX62</accession>
<dbReference type="EMBL" id="MN740273">
    <property type="protein sequence ID" value="QHT97209.1"/>
    <property type="molecule type" value="Genomic_DNA"/>
</dbReference>
<dbReference type="AlphaFoldDB" id="A0A6C0IX62"/>
<name>A0A6C0IX62_9ZZZZ</name>
<evidence type="ECO:0000313" key="1">
    <source>
        <dbReference type="EMBL" id="QHT97209.1"/>
    </source>
</evidence>